<dbReference type="PANTHER" id="PTHR30349:SF64">
    <property type="entry name" value="PROPHAGE INTEGRASE INTD-RELATED"/>
    <property type="match status" value="1"/>
</dbReference>
<sequence length="397" mass="44298">MKQQRGQRQGVENLWVSRSGQRTKLYGKGKQYRARYVDTSGKEHTRRFQYKAEATDWLKQITRGGMDISPPVSGEWTVAQQFSLWIRKADIAETTRVTRQHTWRAHVSDKWGHLQVTKVQPPDVKAWVADLVAAGTGVPTIENALGVLRMVLKDAVDDGRLVRNPCDGINAPRRRHRLRPYLTHRQVDELAMAAGGIDGLVVRVLAYTGLRWGELAALSVGSVDMLRRRLQITKAVAEADGRLDWKSPKDHERRSVPFPAFLADELSQRMLGKGREDLLFSASNGGPLRVSHWRPRIFNVARDSLKDFPKVTPNDLRHTAASLAVSAGGNVLVLARMLGHEDPSLTLRTYADLFDSDLDALADVLDQHRTAALQPATTNSNSETGEENVPSTLQQTA</sequence>
<keyword evidence="2" id="KW-0238">DNA-binding</keyword>
<reference evidence="7" key="1">
    <citation type="submission" date="2016-09" db="EMBL/GenBank/DDBJ databases">
        <authorList>
            <person name="Greninger A.L."/>
            <person name="Jerome K.R."/>
            <person name="Mcnair B."/>
            <person name="Wallis C."/>
            <person name="Fang F."/>
        </authorList>
    </citation>
    <scope>NUCLEOTIDE SEQUENCE [LARGE SCALE GENOMIC DNA]</scope>
    <source>
        <strain evidence="7">BC1_M4</strain>
    </source>
</reference>
<feature type="domain" description="Tyr recombinase" evidence="5">
    <location>
        <begin position="177"/>
        <end position="363"/>
    </location>
</feature>
<dbReference type="SUPFAM" id="SSF56349">
    <property type="entry name" value="DNA breaking-rejoining enzymes"/>
    <property type="match status" value="1"/>
</dbReference>
<dbReference type="PROSITE" id="PS51898">
    <property type="entry name" value="TYR_RECOMBINASE"/>
    <property type="match status" value="1"/>
</dbReference>
<feature type="region of interest" description="Disordered" evidence="4">
    <location>
        <begin position="373"/>
        <end position="397"/>
    </location>
</feature>
<accession>A0A1E3SVT5</accession>
<dbReference type="CDD" id="cd01189">
    <property type="entry name" value="INT_ICEBs1_C_like"/>
    <property type="match status" value="1"/>
</dbReference>
<dbReference type="Pfam" id="PF00589">
    <property type="entry name" value="Phage_integrase"/>
    <property type="match status" value="1"/>
</dbReference>
<evidence type="ECO:0000256" key="2">
    <source>
        <dbReference type="ARBA" id="ARBA00023125"/>
    </source>
</evidence>
<dbReference type="GO" id="GO:0006310">
    <property type="term" value="P:DNA recombination"/>
    <property type="evidence" value="ECO:0007669"/>
    <property type="project" value="UniProtKB-KW"/>
</dbReference>
<evidence type="ECO:0000256" key="1">
    <source>
        <dbReference type="ARBA" id="ARBA00008857"/>
    </source>
</evidence>
<keyword evidence="7" id="KW-1185">Reference proteome</keyword>
<evidence type="ECO:0000313" key="7">
    <source>
        <dbReference type="Proteomes" id="UP000094224"/>
    </source>
</evidence>
<comment type="similarity">
    <text evidence="1">Belongs to the 'phage' integrase family.</text>
</comment>
<dbReference type="GO" id="GO:0003677">
    <property type="term" value="F:DNA binding"/>
    <property type="evidence" value="ECO:0007669"/>
    <property type="project" value="UniProtKB-KW"/>
</dbReference>
<evidence type="ECO:0000256" key="3">
    <source>
        <dbReference type="ARBA" id="ARBA00023172"/>
    </source>
</evidence>
<organism evidence="6 7">
    <name type="scientific">Mycobacterium sherrisii</name>
    <dbReference type="NCBI Taxonomy" id="243061"/>
    <lineage>
        <taxon>Bacteria</taxon>
        <taxon>Bacillati</taxon>
        <taxon>Actinomycetota</taxon>
        <taxon>Actinomycetes</taxon>
        <taxon>Mycobacteriales</taxon>
        <taxon>Mycobacteriaceae</taxon>
        <taxon>Mycobacterium</taxon>
        <taxon>Mycobacterium simiae complex</taxon>
    </lineage>
</organism>
<dbReference type="InterPro" id="IPR010998">
    <property type="entry name" value="Integrase_recombinase_N"/>
</dbReference>
<evidence type="ECO:0000313" key="6">
    <source>
        <dbReference type="EMBL" id="ODR05658.1"/>
    </source>
</evidence>
<dbReference type="InterPro" id="IPR002104">
    <property type="entry name" value="Integrase_catalytic"/>
</dbReference>
<comment type="caution">
    <text evidence="6">The sequence shown here is derived from an EMBL/GenBank/DDBJ whole genome shotgun (WGS) entry which is preliminary data.</text>
</comment>
<evidence type="ECO:0000259" key="5">
    <source>
        <dbReference type="PROSITE" id="PS51898"/>
    </source>
</evidence>
<dbReference type="GO" id="GO:0015074">
    <property type="term" value="P:DNA integration"/>
    <property type="evidence" value="ECO:0007669"/>
    <property type="project" value="InterPro"/>
</dbReference>
<name>A0A1E3SVT5_9MYCO</name>
<dbReference type="Gene3D" id="1.10.443.10">
    <property type="entry name" value="Intergrase catalytic core"/>
    <property type="match status" value="1"/>
</dbReference>
<dbReference type="InterPro" id="IPR050090">
    <property type="entry name" value="Tyrosine_recombinase_XerCD"/>
</dbReference>
<dbReference type="EMBL" id="MIHC01000021">
    <property type="protein sequence ID" value="ODR05658.1"/>
    <property type="molecule type" value="Genomic_DNA"/>
</dbReference>
<dbReference type="AlphaFoldDB" id="A0A1E3SVT5"/>
<feature type="compositionally biased region" description="Polar residues" evidence="4">
    <location>
        <begin position="375"/>
        <end position="397"/>
    </location>
</feature>
<keyword evidence="3" id="KW-0233">DNA recombination</keyword>
<dbReference type="InterPro" id="IPR011010">
    <property type="entry name" value="DNA_brk_join_enz"/>
</dbReference>
<dbReference type="Proteomes" id="UP000094224">
    <property type="component" value="Unassembled WGS sequence"/>
</dbReference>
<proteinExistence type="inferred from homology"/>
<gene>
    <name evidence="6" type="ORF">BHQ21_13230</name>
</gene>
<evidence type="ECO:0000256" key="4">
    <source>
        <dbReference type="SAM" id="MobiDB-lite"/>
    </source>
</evidence>
<dbReference type="PANTHER" id="PTHR30349">
    <property type="entry name" value="PHAGE INTEGRASE-RELATED"/>
    <property type="match status" value="1"/>
</dbReference>
<dbReference type="RefSeq" id="WP_069400750.1">
    <property type="nucleotide sequence ID" value="NZ_MIHC01000021.1"/>
</dbReference>
<protein>
    <recommendedName>
        <fullName evidence="5">Tyr recombinase domain-containing protein</fullName>
    </recommendedName>
</protein>
<dbReference type="Gene3D" id="1.10.150.130">
    <property type="match status" value="1"/>
</dbReference>
<dbReference type="InterPro" id="IPR013762">
    <property type="entry name" value="Integrase-like_cat_sf"/>
</dbReference>